<evidence type="ECO:0000256" key="1">
    <source>
        <dbReference type="ARBA" id="ARBA00022969"/>
    </source>
</evidence>
<comment type="caution">
    <text evidence="3">The sequence shown here is derived from an EMBL/GenBank/DDBJ whole genome shotgun (WGS) entry which is preliminary data.</text>
</comment>
<sequence>MAGKPKGPKQQDKPNLPKSPKQPYGEPLSGSHKDKMRMQGKERKDAGNGM</sequence>
<dbReference type="AlphaFoldDB" id="A0A2V3VNB3"/>
<reference evidence="3 4" key="1">
    <citation type="submission" date="2018-05" db="EMBL/GenBank/DDBJ databases">
        <title>Genomic Encyclopedia of Type Strains, Phase IV (KMG-IV): sequencing the most valuable type-strain genomes for metagenomic binning, comparative biology and taxonomic classification.</title>
        <authorList>
            <person name="Goeker M."/>
        </authorList>
    </citation>
    <scope>NUCLEOTIDE SEQUENCE [LARGE SCALE GENOMIC DNA]</scope>
    <source>
        <strain evidence="3 4">DSM 28556</strain>
    </source>
</reference>
<dbReference type="EMBL" id="QJJQ01000019">
    <property type="protein sequence ID" value="PXW82351.1"/>
    <property type="molecule type" value="Genomic_DNA"/>
</dbReference>
<evidence type="ECO:0000313" key="3">
    <source>
        <dbReference type="EMBL" id="PXW82351.1"/>
    </source>
</evidence>
<feature type="compositionally biased region" description="Basic and acidic residues" evidence="2">
    <location>
        <begin position="31"/>
        <end position="50"/>
    </location>
</feature>
<dbReference type="InterPro" id="IPR012614">
    <property type="entry name" value="SASP_SspP"/>
</dbReference>
<dbReference type="OrthoDB" id="2691914at2"/>
<name>A0A2V3VNB3_9BACI</name>
<dbReference type="RefSeq" id="WP_110397150.1">
    <property type="nucleotide sequence ID" value="NZ_JADIJL010000020.1"/>
</dbReference>
<accession>A0A2V3VNB3</accession>
<keyword evidence="4" id="KW-1185">Reference proteome</keyword>
<evidence type="ECO:0000256" key="2">
    <source>
        <dbReference type="SAM" id="MobiDB-lite"/>
    </source>
</evidence>
<gene>
    <name evidence="3" type="ORF">DFR56_11938</name>
</gene>
<evidence type="ECO:0000313" key="4">
    <source>
        <dbReference type="Proteomes" id="UP000247978"/>
    </source>
</evidence>
<organism evidence="3 4">
    <name type="scientific">Pseudogracilibacillus auburnensis</name>
    <dbReference type="NCBI Taxonomy" id="1494959"/>
    <lineage>
        <taxon>Bacteria</taxon>
        <taxon>Bacillati</taxon>
        <taxon>Bacillota</taxon>
        <taxon>Bacilli</taxon>
        <taxon>Bacillales</taxon>
        <taxon>Bacillaceae</taxon>
        <taxon>Pseudogracilibacillus</taxon>
    </lineage>
</organism>
<keyword evidence="1" id="KW-0749">Sporulation</keyword>
<protein>
    <submittedName>
        <fullName evidence="3">Small acid-soluble spore protein P (Minor)</fullName>
    </submittedName>
</protein>
<dbReference type="Proteomes" id="UP000247978">
    <property type="component" value="Unassembled WGS sequence"/>
</dbReference>
<dbReference type="Pfam" id="PF08179">
    <property type="entry name" value="SspP"/>
    <property type="match status" value="1"/>
</dbReference>
<proteinExistence type="predicted"/>
<dbReference type="GO" id="GO:0030435">
    <property type="term" value="P:sporulation resulting in formation of a cellular spore"/>
    <property type="evidence" value="ECO:0007669"/>
    <property type="project" value="UniProtKB-KW"/>
</dbReference>
<feature type="region of interest" description="Disordered" evidence="2">
    <location>
        <begin position="1"/>
        <end position="50"/>
    </location>
</feature>